<protein>
    <recommendedName>
        <fullName evidence="5">DNA-directed RNA polymerase specialized sigma24 family protein</fullName>
    </recommendedName>
</protein>
<feature type="compositionally biased region" description="Low complexity" evidence="1">
    <location>
        <begin position="242"/>
        <end position="280"/>
    </location>
</feature>
<keyword evidence="4" id="KW-1185">Reference proteome</keyword>
<dbReference type="GO" id="GO:0006352">
    <property type="term" value="P:DNA-templated transcription initiation"/>
    <property type="evidence" value="ECO:0007669"/>
    <property type="project" value="InterPro"/>
</dbReference>
<gene>
    <name evidence="3" type="ORF">Cch02nite_18150</name>
</gene>
<evidence type="ECO:0000313" key="3">
    <source>
        <dbReference type="EMBL" id="GIF88371.1"/>
    </source>
</evidence>
<evidence type="ECO:0008006" key="5">
    <source>
        <dbReference type="Google" id="ProtNLM"/>
    </source>
</evidence>
<reference evidence="3 4" key="1">
    <citation type="submission" date="2021-01" db="EMBL/GenBank/DDBJ databases">
        <title>Whole genome shotgun sequence of Catellatospora chokoriensis NBRC 107358.</title>
        <authorList>
            <person name="Komaki H."/>
            <person name="Tamura T."/>
        </authorList>
    </citation>
    <scope>NUCLEOTIDE SEQUENCE [LARGE SCALE GENOMIC DNA]</scope>
    <source>
        <strain evidence="3 4">NBRC 107358</strain>
    </source>
</reference>
<comment type="caution">
    <text evidence="3">The sequence shown here is derived from an EMBL/GenBank/DDBJ whole genome shotgun (WGS) entry which is preliminary data.</text>
</comment>
<evidence type="ECO:0000256" key="1">
    <source>
        <dbReference type="SAM" id="MobiDB-lite"/>
    </source>
</evidence>
<dbReference type="Proteomes" id="UP000619293">
    <property type="component" value="Unassembled WGS sequence"/>
</dbReference>
<dbReference type="InterPro" id="IPR013325">
    <property type="entry name" value="RNA_pol_sigma_r2"/>
</dbReference>
<dbReference type="GO" id="GO:0003700">
    <property type="term" value="F:DNA-binding transcription factor activity"/>
    <property type="evidence" value="ECO:0007669"/>
    <property type="project" value="InterPro"/>
</dbReference>
<keyword evidence="2" id="KW-0812">Transmembrane</keyword>
<keyword evidence="2" id="KW-1133">Transmembrane helix</keyword>
<name>A0A8J3JNS0_9ACTN</name>
<dbReference type="RefSeq" id="WP_191843329.1">
    <property type="nucleotide sequence ID" value="NZ_BAAALB010000002.1"/>
</dbReference>
<dbReference type="SUPFAM" id="SSF88946">
    <property type="entry name" value="Sigma2 domain of RNA polymerase sigma factors"/>
    <property type="match status" value="1"/>
</dbReference>
<sequence>MTSSDYREFQQIWQPRIAAEIYAYTGDRDAAAEIAQEVFGLAGSRWTRLEQQDDPIRWARQEAWQRVDERWLGTARPGGDQYGPAMVTALAALDPATRRTVVLLLADVPSHEYAALGATDIPAAQWDDALEYLAASLPGQDPATLFAQLCTGWEITVPRSRANADKPRARSHSLAPTRRPRRTRSLVVVLAAVSLLVAGVVVTTKWAADPAGGTAAPEVSASATADLPWPDPSATEDPAPTPSGTSATPSPGPSASRARPTPTPSRSAATPRPGSPTGSPAVPPPPSPSPACQVKVSVNATGPGAGGALSFTADPVDGQVEFCGTRRRVWWASYTLEADGLLHLAHSGTQDLQAGTLSWSTAIDVDTTAEGCAGAWYYGRDDVTFPATIADAERGSAFGSDRLGTNGNATACF</sequence>
<evidence type="ECO:0000256" key="2">
    <source>
        <dbReference type="SAM" id="Phobius"/>
    </source>
</evidence>
<feature type="transmembrane region" description="Helical" evidence="2">
    <location>
        <begin position="186"/>
        <end position="208"/>
    </location>
</feature>
<feature type="region of interest" description="Disordered" evidence="1">
    <location>
        <begin position="209"/>
        <end position="298"/>
    </location>
</feature>
<feature type="region of interest" description="Disordered" evidence="1">
    <location>
        <begin position="161"/>
        <end position="181"/>
    </location>
</feature>
<proteinExistence type="predicted"/>
<dbReference type="EMBL" id="BONG01000008">
    <property type="protein sequence ID" value="GIF88371.1"/>
    <property type="molecule type" value="Genomic_DNA"/>
</dbReference>
<dbReference type="AlphaFoldDB" id="A0A8J3JNS0"/>
<evidence type="ECO:0000313" key="4">
    <source>
        <dbReference type="Proteomes" id="UP000619293"/>
    </source>
</evidence>
<organism evidence="3 4">
    <name type="scientific">Catellatospora chokoriensis</name>
    <dbReference type="NCBI Taxonomy" id="310353"/>
    <lineage>
        <taxon>Bacteria</taxon>
        <taxon>Bacillati</taxon>
        <taxon>Actinomycetota</taxon>
        <taxon>Actinomycetes</taxon>
        <taxon>Micromonosporales</taxon>
        <taxon>Micromonosporaceae</taxon>
        <taxon>Catellatospora</taxon>
    </lineage>
</organism>
<keyword evidence="2" id="KW-0472">Membrane</keyword>
<accession>A0A8J3JNS0</accession>